<organism evidence="1 2">
    <name type="scientific">Stachybotrys chartarum (strain CBS 109288 / IBT 7711)</name>
    <name type="common">Toxic black mold</name>
    <name type="synonym">Stilbospora chartarum</name>
    <dbReference type="NCBI Taxonomy" id="1280523"/>
    <lineage>
        <taxon>Eukaryota</taxon>
        <taxon>Fungi</taxon>
        <taxon>Dikarya</taxon>
        <taxon>Ascomycota</taxon>
        <taxon>Pezizomycotina</taxon>
        <taxon>Sordariomycetes</taxon>
        <taxon>Hypocreomycetidae</taxon>
        <taxon>Hypocreales</taxon>
        <taxon>Stachybotryaceae</taxon>
        <taxon>Stachybotrys</taxon>
    </lineage>
</organism>
<dbReference type="Gene3D" id="3.30.559.10">
    <property type="entry name" value="Chloramphenicol acetyltransferase-like domain"/>
    <property type="match status" value="1"/>
</dbReference>
<evidence type="ECO:0000313" key="1">
    <source>
        <dbReference type="EMBL" id="KEY72333.1"/>
    </source>
</evidence>
<accession>A0A084B454</accession>
<dbReference type="InterPro" id="IPR052058">
    <property type="entry name" value="Alcohol_O-acetyltransferase"/>
</dbReference>
<protein>
    <recommendedName>
        <fullName evidence="3">Alcohol acetyltransferase</fullName>
    </recommendedName>
</protein>
<dbReference type="GO" id="GO:0008080">
    <property type="term" value="F:N-acetyltransferase activity"/>
    <property type="evidence" value="ECO:0007669"/>
    <property type="project" value="TreeGrafter"/>
</dbReference>
<dbReference type="InterPro" id="IPR010828">
    <property type="entry name" value="Atf2/Sli1-like"/>
</dbReference>
<proteinExistence type="predicted"/>
<sequence>MPSSPQPTRLRPLSHIERYSSTRHPLGIYRCVVFTCRYQLACPLTQPQVYAALASVVRAHPTLRVGILGQSTNSPAFSHVPELDLRNHVAFCSVDDAASVAEYEDAVADKQGWRHDLLWQNIETQPPWQLIVVRPPQGLFPAYHEDLVFGYHHSVADGTSGKVFHEHLLAALNTPLGSSHEEASHLLSFPDPPVLPEAQQDVIPYRNTLPFILDTLWHGLAPSWLQFPRPRIWYSRNIDFSLPYKTRVLPVDVAPNVLSSLITACRNNSTSLTGLLHALTLLSLSLRLPPDEAPAFVADTPINSRRYVGPAADPSLLSTLRVLISGTSHTHPSSEVSSVRNAHADLDGITWAIARRIKNELAATTSRLPVNDPISALAYISDWFQYWRRKDGHPRDSSWEISNIGVLTSDPLSQSSTAAITRIIFTNGSMVAGPPIGLGVGSVSGGGLNIGISWQQDAVSEDLIKGLAGDLASYIDAFHETGKFKS</sequence>
<dbReference type="AlphaFoldDB" id="A0A084B454"/>
<dbReference type="Pfam" id="PF07247">
    <property type="entry name" value="AATase"/>
    <property type="match status" value="1"/>
</dbReference>
<keyword evidence="2" id="KW-1185">Reference proteome</keyword>
<name>A0A084B454_STACB</name>
<dbReference type="OrthoDB" id="2150604at2759"/>
<gene>
    <name evidence="1" type="ORF">S7711_01015</name>
</gene>
<evidence type="ECO:0008006" key="3">
    <source>
        <dbReference type="Google" id="ProtNLM"/>
    </source>
</evidence>
<dbReference type="InterPro" id="IPR023213">
    <property type="entry name" value="CAT-like_dom_sf"/>
</dbReference>
<reference evidence="1 2" key="1">
    <citation type="journal article" date="2014" name="BMC Genomics">
        <title>Comparative genome sequencing reveals chemotype-specific gene clusters in the toxigenic black mold Stachybotrys.</title>
        <authorList>
            <person name="Semeiks J."/>
            <person name="Borek D."/>
            <person name="Otwinowski Z."/>
            <person name="Grishin N.V."/>
        </authorList>
    </citation>
    <scope>NUCLEOTIDE SEQUENCE [LARGE SCALE GENOMIC DNA]</scope>
    <source>
        <strain evidence="2">CBS 109288 / IBT 7711</strain>
    </source>
</reference>
<dbReference type="HOGENOM" id="CLU_024469_0_1_1"/>
<dbReference type="PANTHER" id="PTHR28037">
    <property type="entry name" value="ALCOHOL O-ACETYLTRANSFERASE 1-RELATED"/>
    <property type="match status" value="1"/>
</dbReference>
<evidence type="ECO:0000313" key="2">
    <source>
        <dbReference type="Proteomes" id="UP000028045"/>
    </source>
</evidence>
<dbReference type="EMBL" id="KL648095">
    <property type="protein sequence ID" value="KEY72333.1"/>
    <property type="molecule type" value="Genomic_DNA"/>
</dbReference>
<dbReference type="SUPFAM" id="SSF52777">
    <property type="entry name" value="CoA-dependent acyltransferases"/>
    <property type="match status" value="2"/>
</dbReference>
<dbReference type="Proteomes" id="UP000028045">
    <property type="component" value="Unassembled WGS sequence"/>
</dbReference>
<dbReference type="PANTHER" id="PTHR28037:SF1">
    <property type="entry name" value="ALCOHOL O-ACETYLTRANSFERASE 1-RELATED"/>
    <property type="match status" value="1"/>
</dbReference>